<feature type="compositionally biased region" description="Basic and acidic residues" evidence="1">
    <location>
        <begin position="59"/>
        <end position="74"/>
    </location>
</feature>
<sequence length="74" mass="8039">MCGGAVDLLLSGLVYLRRDISSSLQQHRQRCSGRWWTPVVEGGGFLMWAVDSGSSTNRVARETGENGKGEIDLA</sequence>
<evidence type="ECO:0000313" key="3">
    <source>
        <dbReference type="Proteomes" id="UP000594638"/>
    </source>
</evidence>
<reference evidence="2 3" key="1">
    <citation type="submission" date="2019-12" db="EMBL/GenBank/DDBJ databases">
        <authorList>
            <person name="Alioto T."/>
            <person name="Alioto T."/>
            <person name="Gomez Garrido J."/>
        </authorList>
    </citation>
    <scope>NUCLEOTIDE SEQUENCE [LARGE SCALE GENOMIC DNA]</scope>
</reference>
<dbReference type="Proteomes" id="UP000594638">
    <property type="component" value="Unassembled WGS sequence"/>
</dbReference>
<dbReference type="Gramene" id="OE9A085407T1">
    <property type="protein sequence ID" value="OE9A085407C1"/>
    <property type="gene ID" value="OE9A085407"/>
</dbReference>
<evidence type="ECO:0000313" key="2">
    <source>
        <dbReference type="EMBL" id="CAA3009353.1"/>
    </source>
</evidence>
<evidence type="ECO:0000256" key="1">
    <source>
        <dbReference type="SAM" id="MobiDB-lite"/>
    </source>
</evidence>
<dbReference type="EMBL" id="CACTIH010007316">
    <property type="protein sequence ID" value="CAA3009353.1"/>
    <property type="molecule type" value="Genomic_DNA"/>
</dbReference>
<gene>
    <name evidence="2" type="ORF">OLEA9_A085407</name>
</gene>
<comment type="caution">
    <text evidence="2">The sequence shown here is derived from an EMBL/GenBank/DDBJ whole genome shotgun (WGS) entry which is preliminary data.</text>
</comment>
<keyword evidence="3" id="KW-1185">Reference proteome</keyword>
<accession>A0A8S0TTU2</accession>
<organism evidence="2 3">
    <name type="scientific">Olea europaea subsp. europaea</name>
    <dbReference type="NCBI Taxonomy" id="158383"/>
    <lineage>
        <taxon>Eukaryota</taxon>
        <taxon>Viridiplantae</taxon>
        <taxon>Streptophyta</taxon>
        <taxon>Embryophyta</taxon>
        <taxon>Tracheophyta</taxon>
        <taxon>Spermatophyta</taxon>
        <taxon>Magnoliopsida</taxon>
        <taxon>eudicotyledons</taxon>
        <taxon>Gunneridae</taxon>
        <taxon>Pentapetalae</taxon>
        <taxon>asterids</taxon>
        <taxon>lamiids</taxon>
        <taxon>Lamiales</taxon>
        <taxon>Oleaceae</taxon>
        <taxon>Oleeae</taxon>
        <taxon>Olea</taxon>
    </lineage>
</organism>
<proteinExistence type="predicted"/>
<dbReference type="AlphaFoldDB" id="A0A8S0TTU2"/>
<name>A0A8S0TTU2_OLEEU</name>
<feature type="region of interest" description="Disordered" evidence="1">
    <location>
        <begin position="55"/>
        <end position="74"/>
    </location>
</feature>
<protein>
    <submittedName>
        <fullName evidence="2">Uncharacterized protein</fullName>
    </submittedName>
</protein>